<evidence type="ECO:0000313" key="3">
    <source>
        <dbReference type="EMBL" id="CAF1290627.1"/>
    </source>
</evidence>
<sequence length="234" mass="26636">MADKMDVRSLFEDDLHNGLVCKEDFSEYLIGYVINRNHVELDRISQLVIQCQSSLLFENMKNSTDEAGFLVHQWSLEKLKDILSSPQSTLICIVDTAENRLAGYLLLTSIEYFHKDTDSQHGELILDKNSITDQQWIQWTSSPAIHYIKQIGVNKNYHRRGIATHLINLAKLQSSQGLCTLVIVAPYCNAASANCFRKNQFQPIADWNQKISEGFVPFTATLFLWPSVMSHNVG</sequence>
<evidence type="ECO:0000259" key="1">
    <source>
        <dbReference type="Pfam" id="PF00583"/>
    </source>
</evidence>
<protein>
    <recommendedName>
        <fullName evidence="1">N-acetyltransferase domain-containing protein</fullName>
    </recommendedName>
</protein>
<evidence type="ECO:0000313" key="2">
    <source>
        <dbReference type="EMBL" id="CAF1234888.1"/>
    </source>
</evidence>
<dbReference type="AlphaFoldDB" id="A0A814YUJ2"/>
<dbReference type="Pfam" id="PF00583">
    <property type="entry name" value="Acetyltransf_1"/>
    <property type="match status" value="1"/>
</dbReference>
<dbReference type="Gene3D" id="3.40.630.30">
    <property type="match status" value="1"/>
</dbReference>
<dbReference type="EMBL" id="CAJNOR010002015">
    <property type="protein sequence ID" value="CAF1234888.1"/>
    <property type="molecule type" value="Genomic_DNA"/>
</dbReference>
<evidence type="ECO:0000313" key="4">
    <source>
        <dbReference type="Proteomes" id="UP000663828"/>
    </source>
</evidence>
<comment type="caution">
    <text evidence="2">The sequence shown here is derived from an EMBL/GenBank/DDBJ whole genome shotgun (WGS) entry which is preliminary data.</text>
</comment>
<dbReference type="EMBL" id="CAJNOJ010000208">
    <property type="protein sequence ID" value="CAF1290627.1"/>
    <property type="molecule type" value="Genomic_DNA"/>
</dbReference>
<dbReference type="OrthoDB" id="10000909at2759"/>
<gene>
    <name evidence="3" type="ORF">EDS130_LOCUS30064</name>
    <name evidence="2" type="ORF">XAT740_LOCUS25422</name>
</gene>
<dbReference type="InterPro" id="IPR016181">
    <property type="entry name" value="Acyl_CoA_acyltransferase"/>
</dbReference>
<proteinExistence type="predicted"/>
<reference evidence="2" key="1">
    <citation type="submission" date="2021-02" db="EMBL/GenBank/DDBJ databases">
        <authorList>
            <person name="Nowell W R."/>
        </authorList>
    </citation>
    <scope>NUCLEOTIDE SEQUENCE</scope>
</reference>
<keyword evidence="4" id="KW-1185">Reference proteome</keyword>
<accession>A0A814YUJ2</accession>
<dbReference type="Proteomes" id="UP000663828">
    <property type="component" value="Unassembled WGS sequence"/>
</dbReference>
<dbReference type="GO" id="GO:0016747">
    <property type="term" value="F:acyltransferase activity, transferring groups other than amino-acyl groups"/>
    <property type="evidence" value="ECO:0007669"/>
    <property type="project" value="InterPro"/>
</dbReference>
<name>A0A814YUJ2_ADIRI</name>
<dbReference type="Proteomes" id="UP000663852">
    <property type="component" value="Unassembled WGS sequence"/>
</dbReference>
<organism evidence="2 4">
    <name type="scientific">Adineta ricciae</name>
    <name type="common">Rotifer</name>
    <dbReference type="NCBI Taxonomy" id="249248"/>
    <lineage>
        <taxon>Eukaryota</taxon>
        <taxon>Metazoa</taxon>
        <taxon>Spiralia</taxon>
        <taxon>Gnathifera</taxon>
        <taxon>Rotifera</taxon>
        <taxon>Eurotatoria</taxon>
        <taxon>Bdelloidea</taxon>
        <taxon>Adinetida</taxon>
        <taxon>Adinetidae</taxon>
        <taxon>Adineta</taxon>
    </lineage>
</organism>
<dbReference type="InterPro" id="IPR000182">
    <property type="entry name" value="GNAT_dom"/>
</dbReference>
<feature type="domain" description="N-acetyltransferase" evidence="1">
    <location>
        <begin position="80"/>
        <end position="198"/>
    </location>
</feature>
<dbReference type="SUPFAM" id="SSF55729">
    <property type="entry name" value="Acyl-CoA N-acyltransferases (Nat)"/>
    <property type="match status" value="1"/>
</dbReference>